<name>A0A833QR08_9POAL</name>
<dbReference type="AlphaFoldDB" id="A0A833QR08"/>
<evidence type="ECO:0008006" key="3">
    <source>
        <dbReference type="Google" id="ProtNLM"/>
    </source>
</evidence>
<proteinExistence type="predicted"/>
<sequence length="117" mass="13364">MHEARRVRRQIMDSSAATITCLPRLRRRQATLDTHTPISLFNRLREVLLRLIMLSSAVSRTTETHQVPPARVHQNLDSHRSEAVKDCIEFFKRSAVVRQAETSECSDGSDGYKDLCS</sequence>
<keyword evidence="2" id="KW-1185">Reference proteome</keyword>
<gene>
    <name evidence="1" type="ORF">FCM35_KLT11321</name>
</gene>
<dbReference type="Proteomes" id="UP000623129">
    <property type="component" value="Unassembled WGS sequence"/>
</dbReference>
<dbReference type="EMBL" id="SWLB01000022">
    <property type="protein sequence ID" value="KAF3323854.1"/>
    <property type="molecule type" value="Genomic_DNA"/>
</dbReference>
<evidence type="ECO:0000313" key="2">
    <source>
        <dbReference type="Proteomes" id="UP000623129"/>
    </source>
</evidence>
<accession>A0A833QR08</accession>
<dbReference type="PANTHER" id="PTHR35111">
    <property type="entry name" value="F10A5.9-RELATED"/>
    <property type="match status" value="1"/>
</dbReference>
<comment type="caution">
    <text evidence="1">The sequence shown here is derived from an EMBL/GenBank/DDBJ whole genome shotgun (WGS) entry which is preliminary data.</text>
</comment>
<organism evidence="1 2">
    <name type="scientific">Carex littledalei</name>
    <dbReference type="NCBI Taxonomy" id="544730"/>
    <lineage>
        <taxon>Eukaryota</taxon>
        <taxon>Viridiplantae</taxon>
        <taxon>Streptophyta</taxon>
        <taxon>Embryophyta</taxon>
        <taxon>Tracheophyta</taxon>
        <taxon>Spermatophyta</taxon>
        <taxon>Magnoliopsida</taxon>
        <taxon>Liliopsida</taxon>
        <taxon>Poales</taxon>
        <taxon>Cyperaceae</taxon>
        <taxon>Cyperoideae</taxon>
        <taxon>Cariceae</taxon>
        <taxon>Carex</taxon>
        <taxon>Carex subgen. Euthyceras</taxon>
    </lineage>
</organism>
<dbReference type="OrthoDB" id="773033at2759"/>
<protein>
    <recommendedName>
        <fullName evidence="3">Josephin-like protein</fullName>
    </recommendedName>
</protein>
<reference evidence="1" key="1">
    <citation type="submission" date="2020-01" db="EMBL/GenBank/DDBJ databases">
        <title>Genome sequence of Kobresia littledalei, the first chromosome-level genome in the family Cyperaceae.</title>
        <authorList>
            <person name="Qu G."/>
        </authorList>
    </citation>
    <scope>NUCLEOTIDE SEQUENCE</scope>
    <source>
        <strain evidence="1">C.B.Clarke</strain>
        <tissue evidence="1">Leaf</tissue>
    </source>
</reference>
<evidence type="ECO:0000313" key="1">
    <source>
        <dbReference type="EMBL" id="KAF3323854.1"/>
    </source>
</evidence>
<dbReference type="PANTHER" id="PTHR35111:SF1">
    <property type="entry name" value="OS04G0115900 PROTEIN"/>
    <property type="match status" value="1"/>
</dbReference>